<dbReference type="PANTHER" id="PTHR30582:SF24">
    <property type="entry name" value="L,D-TRANSPEPTIDASE ERFK_SRFK-RELATED"/>
    <property type="match status" value="1"/>
</dbReference>
<keyword evidence="7 9" id="KW-0573">Peptidoglycan synthesis</keyword>
<dbReference type="GO" id="GO:0008360">
    <property type="term" value="P:regulation of cell shape"/>
    <property type="evidence" value="ECO:0007669"/>
    <property type="project" value="UniProtKB-UniRule"/>
</dbReference>
<dbReference type="InterPro" id="IPR050979">
    <property type="entry name" value="LD-transpeptidase"/>
</dbReference>
<dbReference type="PROSITE" id="PS52029">
    <property type="entry name" value="LD_TPASE"/>
    <property type="match status" value="1"/>
</dbReference>
<evidence type="ECO:0000259" key="10">
    <source>
        <dbReference type="PROSITE" id="PS52029"/>
    </source>
</evidence>
<dbReference type="InterPro" id="IPR005490">
    <property type="entry name" value="LD_TPept_cat_dom"/>
</dbReference>
<dbReference type="Proteomes" id="UP000315403">
    <property type="component" value="Unassembled WGS sequence"/>
</dbReference>
<feature type="active site" description="Nucleophile" evidence="9">
    <location>
        <position position="217"/>
    </location>
</feature>
<comment type="similarity">
    <text evidence="2">Belongs to the YkuD family.</text>
</comment>
<evidence type="ECO:0000256" key="8">
    <source>
        <dbReference type="ARBA" id="ARBA00023316"/>
    </source>
</evidence>
<evidence type="ECO:0000256" key="9">
    <source>
        <dbReference type="PROSITE-ProRule" id="PRU01373"/>
    </source>
</evidence>
<protein>
    <submittedName>
        <fullName evidence="11">Putative L,D-transpeptidase ErfK/SrfK</fullName>
        <ecNumber evidence="11">2.-.-.-</ecNumber>
    </submittedName>
</protein>
<comment type="pathway">
    <text evidence="1 9">Cell wall biogenesis; peptidoglycan biosynthesis.</text>
</comment>
<keyword evidence="3" id="KW-0328">Glycosyltransferase</keyword>
<evidence type="ECO:0000313" key="11">
    <source>
        <dbReference type="EMBL" id="TQN49203.1"/>
    </source>
</evidence>
<dbReference type="GO" id="GO:0005576">
    <property type="term" value="C:extracellular region"/>
    <property type="evidence" value="ECO:0007669"/>
    <property type="project" value="TreeGrafter"/>
</dbReference>
<evidence type="ECO:0000256" key="3">
    <source>
        <dbReference type="ARBA" id="ARBA00022676"/>
    </source>
</evidence>
<evidence type="ECO:0000256" key="6">
    <source>
        <dbReference type="ARBA" id="ARBA00022960"/>
    </source>
</evidence>
<keyword evidence="4 11" id="KW-0808">Transferase</keyword>
<dbReference type="GO" id="GO:0018104">
    <property type="term" value="P:peptidoglycan-protein cross-linking"/>
    <property type="evidence" value="ECO:0007669"/>
    <property type="project" value="TreeGrafter"/>
</dbReference>
<dbReference type="GO" id="GO:0071555">
    <property type="term" value="P:cell wall organization"/>
    <property type="evidence" value="ECO:0007669"/>
    <property type="project" value="UniProtKB-UniRule"/>
</dbReference>
<keyword evidence="6 9" id="KW-0133">Cell shape</keyword>
<organism evidence="11 12">
    <name type="scientific">Acidithiobacillus thiooxidans ATCC 19377</name>
    <dbReference type="NCBI Taxonomy" id="637390"/>
    <lineage>
        <taxon>Bacteria</taxon>
        <taxon>Pseudomonadati</taxon>
        <taxon>Pseudomonadota</taxon>
        <taxon>Acidithiobacillia</taxon>
        <taxon>Acidithiobacillales</taxon>
        <taxon>Acidithiobacillaceae</taxon>
        <taxon>Acidithiobacillus</taxon>
    </lineage>
</organism>
<dbReference type="UniPathway" id="UPA00219"/>
<evidence type="ECO:0000256" key="2">
    <source>
        <dbReference type="ARBA" id="ARBA00005992"/>
    </source>
</evidence>
<evidence type="ECO:0000256" key="7">
    <source>
        <dbReference type="ARBA" id="ARBA00022984"/>
    </source>
</evidence>
<dbReference type="SUPFAM" id="SSF141523">
    <property type="entry name" value="L,D-transpeptidase catalytic domain-like"/>
    <property type="match status" value="1"/>
</dbReference>
<feature type="active site" description="Proton donor/acceptor" evidence="9">
    <location>
        <position position="201"/>
    </location>
</feature>
<evidence type="ECO:0000313" key="12">
    <source>
        <dbReference type="Proteomes" id="UP000315403"/>
    </source>
</evidence>
<gene>
    <name evidence="11" type="primary">erfK_3</name>
    <name evidence="11" type="ORF">DLNHIDIE_03493</name>
</gene>
<keyword evidence="8 9" id="KW-0961">Cell wall biogenesis/degradation</keyword>
<dbReference type="PANTHER" id="PTHR30582">
    <property type="entry name" value="L,D-TRANSPEPTIDASE"/>
    <property type="match status" value="1"/>
</dbReference>
<dbReference type="Pfam" id="PF03734">
    <property type="entry name" value="YkuD"/>
    <property type="match status" value="1"/>
</dbReference>
<evidence type="ECO:0000256" key="1">
    <source>
        <dbReference type="ARBA" id="ARBA00004752"/>
    </source>
</evidence>
<name>A0A543PYP1_ACITH</name>
<dbReference type="AlphaFoldDB" id="A0A543PYP1"/>
<comment type="caution">
    <text evidence="11">The sequence shown here is derived from an EMBL/GenBank/DDBJ whole genome shotgun (WGS) entry which is preliminary data.</text>
</comment>
<accession>A0A543PYP1</accession>
<feature type="domain" description="L,D-TPase catalytic" evidence="10">
    <location>
        <begin position="105"/>
        <end position="241"/>
    </location>
</feature>
<keyword evidence="5" id="KW-0378">Hydrolase</keyword>
<dbReference type="CDD" id="cd16913">
    <property type="entry name" value="YkuD_like"/>
    <property type="match status" value="1"/>
</dbReference>
<dbReference type="EMBL" id="SZUV01000009">
    <property type="protein sequence ID" value="TQN49203.1"/>
    <property type="molecule type" value="Genomic_DNA"/>
</dbReference>
<reference evidence="11 12" key="1">
    <citation type="submission" date="2019-03" db="EMBL/GenBank/DDBJ databases">
        <title>New insights into Acidothiobacillus thiooxidans sulfur metabolism through coupled gene expression, solution geochemistry, microscopy and spectroscopy analyses.</title>
        <authorList>
            <person name="Camacho D."/>
            <person name="Frazao R."/>
            <person name="Fouillen A."/>
            <person name="Nanci A."/>
            <person name="Lang B.F."/>
            <person name="Apte S.C."/>
            <person name="Baron C."/>
            <person name="Warren L.A."/>
        </authorList>
    </citation>
    <scope>NUCLEOTIDE SEQUENCE [LARGE SCALE GENOMIC DNA]</scope>
    <source>
        <strain evidence="11 12">ATCC 19377</strain>
    </source>
</reference>
<evidence type="ECO:0000256" key="4">
    <source>
        <dbReference type="ARBA" id="ARBA00022679"/>
    </source>
</evidence>
<dbReference type="GO" id="GO:0071972">
    <property type="term" value="F:peptidoglycan L,D-transpeptidase activity"/>
    <property type="evidence" value="ECO:0007669"/>
    <property type="project" value="TreeGrafter"/>
</dbReference>
<sequence>MLVFLGCHMIQNKQSIWLLPIVLGCLVLGTAQASIFALPNQGNIVGSLHAVTTHRDDTLLDIGRFYDLGYNQVTRANPGVNPWLPGQARKVVIPAQYVLPPKPWVGIVVDIPARRIYYFPAHDHVVFTYPVGVFLPGWKESLTTTEIIAKYRMPAWNVPKNIHAWFKKKFHMNIPWYWPPGPENPMGELAMETGLSGIFIHGTYHPWGVGMRSSQGCFQMYPENIAQLFPMVPVGTPVRIIDRPNLVGIDNGQLYLQSYKPLDAYHKEGFSDLQRAVMRIKLFMTKHGVHEKINWGRVRRIVEEHNTVALPIGVHSPSYQTLSAALPAKPYAYAPYGPAANSAAVPPPLALAKPKNQEHLHVQVILKGQKE</sequence>
<dbReference type="GO" id="GO:0016757">
    <property type="term" value="F:glycosyltransferase activity"/>
    <property type="evidence" value="ECO:0007669"/>
    <property type="project" value="UniProtKB-KW"/>
</dbReference>
<evidence type="ECO:0000256" key="5">
    <source>
        <dbReference type="ARBA" id="ARBA00022801"/>
    </source>
</evidence>
<dbReference type="InterPro" id="IPR038063">
    <property type="entry name" value="Transpep_catalytic_dom"/>
</dbReference>
<proteinExistence type="inferred from homology"/>
<dbReference type="Gene3D" id="2.40.440.10">
    <property type="entry name" value="L,D-transpeptidase catalytic domain-like"/>
    <property type="match status" value="1"/>
</dbReference>
<dbReference type="EC" id="2.-.-.-" evidence="11"/>